<evidence type="ECO:0000313" key="2">
    <source>
        <dbReference type="EMBL" id="SDD86727.1"/>
    </source>
</evidence>
<dbReference type="Proteomes" id="UP000199320">
    <property type="component" value="Unassembled WGS sequence"/>
</dbReference>
<protein>
    <submittedName>
        <fullName evidence="2">Uncharacterized protein</fullName>
    </submittedName>
</protein>
<keyword evidence="4" id="KW-1185">Reference proteome</keyword>
<dbReference type="EMBL" id="FOIC01000043">
    <property type="protein sequence ID" value="SEU09648.1"/>
    <property type="molecule type" value="Genomic_DNA"/>
</dbReference>
<evidence type="ECO:0000313" key="5">
    <source>
        <dbReference type="Proteomes" id="UP000324021"/>
    </source>
</evidence>
<reference evidence="4 5" key="1">
    <citation type="submission" date="2016-10" db="EMBL/GenBank/DDBJ databases">
        <authorList>
            <person name="Varghese N."/>
            <person name="Submissions S."/>
        </authorList>
    </citation>
    <scope>NUCLEOTIDE SEQUENCE [LARGE SCALE GENOMIC DNA]</scope>
    <source>
        <strain evidence="2 5">CDM_1</strain>
        <strain evidence="4">CDM_6</strain>
    </source>
</reference>
<proteinExistence type="predicted"/>
<dbReference type="Proteomes" id="UP000324021">
    <property type="component" value="Unassembled WGS sequence"/>
</dbReference>
<gene>
    <name evidence="3" type="ORF">SAMN04488694_14311</name>
    <name evidence="2" type="ORF">SAMN05192552_10617</name>
</gene>
<evidence type="ECO:0000313" key="3">
    <source>
        <dbReference type="EMBL" id="SEU09648.1"/>
    </source>
</evidence>
<feature type="region of interest" description="Disordered" evidence="1">
    <location>
        <begin position="246"/>
        <end position="273"/>
    </location>
</feature>
<reference evidence="3" key="2">
    <citation type="submission" date="2016-10" db="EMBL/GenBank/DDBJ databases">
        <authorList>
            <person name="de Groot N.N."/>
        </authorList>
    </citation>
    <scope>NUCLEOTIDE SEQUENCE [LARGE SCALE GENOMIC DNA]</scope>
    <source>
        <strain evidence="3">CDM_6</strain>
    </source>
</reference>
<dbReference type="EMBL" id="FMZP01000061">
    <property type="protein sequence ID" value="SDD86727.1"/>
    <property type="molecule type" value="Genomic_DNA"/>
</dbReference>
<accession>A0A1G6YAH4</accession>
<evidence type="ECO:0000256" key="1">
    <source>
        <dbReference type="SAM" id="MobiDB-lite"/>
    </source>
</evidence>
<name>A0A1G6YAH4_9EURY</name>
<sequence length="374" mass="40158">MDSLREDTRGSGRLSRRAMLGGFGLIGCGAVLHVSDSFAFSQLRADRTTSIRTSNDETALLGISLVDSVETGAEETHLAALTNNTNSAMTISLTLEDPSQAELSTRSVTLASGGSTSVAISVANDSPTGTDALSVEFYASNNTGLSTSLIRSINVESGEQPSLIRNIRDRTENNTSKYRITYQVNNVSDFDNIKISVKNLDVTWAEDLFVERSVREGIVEYSQGGTEGNEHEFTFEVFDGTGTPVLSESVTDVSSGENPPGNEEPSNSDGPKVETFSIVDTTQWNTTNYSLDYEVSNRDNFEEVQVTFENTANDWATETVSNGSFPTGNVSYSQGGTEGDTYEITVAVINQNGITIDSESITHVSGSDGNVSYP</sequence>
<dbReference type="PROSITE" id="PS51257">
    <property type="entry name" value="PROKAR_LIPOPROTEIN"/>
    <property type="match status" value="1"/>
</dbReference>
<evidence type="ECO:0000313" key="4">
    <source>
        <dbReference type="Proteomes" id="UP000199320"/>
    </source>
</evidence>
<dbReference type="AlphaFoldDB" id="A0A1G6YAH4"/>
<organism evidence="2 5">
    <name type="scientific">Natrinema hispanicum</name>
    <dbReference type="NCBI Taxonomy" id="392421"/>
    <lineage>
        <taxon>Archaea</taxon>
        <taxon>Methanobacteriati</taxon>
        <taxon>Methanobacteriota</taxon>
        <taxon>Stenosarchaea group</taxon>
        <taxon>Halobacteria</taxon>
        <taxon>Halobacteriales</taxon>
        <taxon>Natrialbaceae</taxon>
        <taxon>Natrinema</taxon>
    </lineage>
</organism>
<dbReference type="RefSeq" id="WP_254799206.1">
    <property type="nucleotide sequence ID" value="NZ_FOIC01000043.1"/>
</dbReference>
<feature type="compositionally biased region" description="Polar residues" evidence="1">
    <location>
        <begin position="246"/>
        <end position="257"/>
    </location>
</feature>